<dbReference type="InterPro" id="IPR032397">
    <property type="entry name" value="RHD_dimer"/>
</dbReference>
<dbReference type="SUPFAM" id="SSF81296">
    <property type="entry name" value="E set domains"/>
    <property type="match status" value="1"/>
</dbReference>
<evidence type="ECO:0000313" key="9">
    <source>
        <dbReference type="Proteomes" id="UP001066276"/>
    </source>
</evidence>
<dbReference type="InterPro" id="IPR002909">
    <property type="entry name" value="IPT_dom"/>
</dbReference>
<dbReference type="GO" id="GO:0030098">
    <property type="term" value="P:lymphocyte differentiation"/>
    <property type="evidence" value="ECO:0007669"/>
    <property type="project" value="UniProtKB-ARBA"/>
</dbReference>
<comment type="caution">
    <text evidence="8">The sequence shown here is derived from an EMBL/GenBank/DDBJ whole genome shotgun (WGS) entry which is preliminary data.</text>
</comment>
<dbReference type="PROSITE" id="PS01204">
    <property type="entry name" value="REL_1"/>
    <property type="match status" value="1"/>
</dbReference>
<dbReference type="CDD" id="cd01177">
    <property type="entry name" value="IPT_NFkappaB"/>
    <property type="match status" value="1"/>
</dbReference>
<dbReference type="Pfam" id="PF00554">
    <property type="entry name" value="RHD_DNA_bind"/>
    <property type="match status" value="1"/>
</dbReference>
<dbReference type="FunFam" id="2.60.40.10:FF:000046">
    <property type="entry name" value="Nuclear factor NF-kappa-B p105 subunit"/>
    <property type="match status" value="1"/>
</dbReference>
<protein>
    <recommendedName>
        <fullName evidence="7">RHD domain-containing protein</fullName>
    </recommendedName>
</protein>
<evidence type="ECO:0000256" key="4">
    <source>
        <dbReference type="ARBA" id="ARBA00023159"/>
    </source>
</evidence>
<evidence type="ECO:0000256" key="5">
    <source>
        <dbReference type="ARBA" id="ARBA00023163"/>
    </source>
</evidence>
<dbReference type="SMART" id="SM00429">
    <property type="entry name" value="IPT"/>
    <property type="match status" value="1"/>
</dbReference>
<dbReference type="InterPro" id="IPR032400">
    <property type="entry name" value="RelB_transact"/>
</dbReference>
<gene>
    <name evidence="8" type="ORF">NDU88_004251</name>
</gene>
<keyword evidence="3" id="KW-0090">Biological rhythms</keyword>
<evidence type="ECO:0000256" key="1">
    <source>
        <dbReference type="ARBA" id="ARBA00004123"/>
    </source>
</evidence>
<proteinExistence type="predicted"/>
<dbReference type="GO" id="GO:0000981">
    <property type="term" value="F:DNA-binding transcription factor activity, RNA polymerase II-specific"/>
    <property type="evidence" value="ECO:0007669"/>
    <property type="project" value="TreeGrafter"/>
</dbReference>
<dbReference type="GO" id="GO:0045087">
    <property type="term" value="P:innate immune response"/>
    <property type="evidence" value="ECO:0007669"/>
    <property type="project" value="TreeGrafter"/>
</dbReference>
<keyword evidence="2" id="KW-0805">Transcription regulation</keyword>
<dbReference type="GO" id="GO:0034097">
    <property type="term" value="P:response to cytokine"/>
    <property type="evidence" value="ECO:0007669"/>
    <property type="project" value="TreeGrafter"/>
</dbReference>
<keyword evidence="6" id="KW-0539">Nucleus</keyword>
<name>A0AAV7MT38_PLEWA</name>
<dbReference type="InterPro" id="IPR030492">
    <property type="entry name" value="RHD_CS"/>
</dbReference>
<dbReference type="InterPro" id="IPR011539">
    <property type="entry name" value="RHD_DNA_bind_dom"/>
</dbReference>
<dbReference type="AlphaFoldDB" id="A0AAV7MT38"/>
<dbReference type="InterPro" id="IPR000451">
    <property type="entry name" value="NFkB/Dor"/>
</dbReference>
<comment type="subcellular location">
    <subcellularLocation>
        <location evidence="1">Nucleus</location>
    </subcellularLocation>
</comment>
<reference evidence="8" key="1">
    <citation type="journal article" date="2022" name="bioRxiv">
        <title>Sequencing and chromosome-scale assembly of the giantPleurodeles waltlgenome.</title>
        <authorList>
            <person name="Brown T."/>
            <person name="Elewa A."/>
            <person name="Iarovenko S."/>
            <person name="Subramanian E."/>
            <person name="Araus A.J."/>
            <person name="Petzold A."/>
            <person name="Susuki M."/>
            <person name="Suzuki K.-i.T."/>
            <person name="Hayashi T."/>
            <person name="Toyoda A."/>
            <person name="Oliveira C."/>
            <person name="Osipova E."/>
            <person name="Leigh N.D."/>
            <person name="Simon A."/>
            <person name="Yun M.H."/>
        </authorList>
    </citation>
    <scope>NUCLEOTIDE SEQUENCE</scope>
    <source>
        <strain evidence="8">20211129_DDA</strain>
        <tissue evidence="8">Liver</tissue>
    </source>
</reference>
<dbReference type="InterPro" id="IPR037059">
    <property type="entry name" value="RHD_DNA_bind_dom_sf"/>
</dbReference>
<organism evidence="8 9">
    <name type="scientific">Pleurodeles waltl</name>
    <name type="common">Iberian ribbed newt</name>
    <dbReference type="NCBI Taxonomy" id="8319"/>
    <lineage>
        <taxon>Eukaryota</taxon>
        <taxon>Metazoa</taxon>
        <taxon>Chordata</taxon>
        <taxon>Craniata</taxon>
        <taxon>Vertebrata</taxon>
        <taxon>Euteleostomi</taxon>
        <taxon>Amphibia</taxon>
        <taxon>Batrachia</taxon>
        <taxon>Caudata</taxon>
        <taxon>Salamandroidea</taxon>
        <taxon>Salamandridae</taxon>
        <taxon>Pleurodelinae</taxon>
        <taxon>Pleurodeles</taxon>
    </lineage>
</organism>
<dbReference type="GO" id="GO:0045944">
    <property type="term" value="P:positive regulation of transcription by RNA polymerase II"/>
    <property type="evidence" value="ECO:0007669"/>
    <property type="project" value="TreeGrafter"/>
</dbReference>
<dbReference type="InterPro" id="IPR033926">
    <property type="entry name" value="IPT_NFkappaB"/>
</dbReference>
<sequence>MLRASRLQGPLPVRELPSCPAAVPETVTAAKAASVCQWEMLRVNRRGYEEQAINEILTDHFGELYRSPGVTLVDKVVDYLDLLPLARLDDPEQAEQEGPLTKQEIAQTIDSLKKAKAPEIIAEFIEEDTRPTQNLSIKGCTPEMKSCIKQEAREAHQLPKSHRVLESVSAERTTLLVARGSNPELSVQQKELTVSSNVHNIPDMCNYTAQYPGTNITKMFNSVTFMNPDSNSVSPTLIPRSTAPLSHGQWATHKEPSASKVHHAESTSNVLEEFLQKKTPKLHIKEQPKQRGMRFRYVCEGRFAGSILGASSTDENKTLPTIELSDCDGIPEVKVITCLVWKDWPFRIHPHGLVGKDCHDGICEITIKPKTNKKHSYSNLGIQCVKKKEIEAAVEKKINMGFDPYKAGHWKNQEEVDMNVVRLCFQASYQDHKGQTHQLEPVLSDPIYDKKSTNTSELKIYRLNKNMGQCSGGDEVYLLCDKVQKEDIAVVFHKESWEAKADFSQADVHRQIAIVFKTPSYQDLDITEPVCVEVCLERVTDKVRSEDFYFTYLPKDHDAYGVNLKRKRGFPDVIGELSSCDPHGIEAKRRKTKPHFKDHCSLGSEEVCLPSFGLPVESGEYEDAFSYVENNLNQGPVESTVEDFFNFPELDPMNLYHSEYNGLSSDFDLSMRNLPGPFQNFIQDCDPSPFLLSAVEPSSENTALNSDADHPNTASLIANSMFPSQYKMEGFEFQACLDHQERKELT</sequence>
<dbReference type="Gene3D" id="2.60.40.340">
    <property type="entry name" value="Rel homology domain (RHD), DNA-binding domain"/>
    <property type="match status" value="1"/>
</dbReference>
<dbReference type="EMBL" id="JANPWB010000013">
    <property type="protein sequence ID" value="KAJ1106853.1"/>
    <property type="molecule type" value="Genomic_DNA"/>
</dbReference>
<evidence type="ECO:0000256" key="3">
    <source>
        <dbReference type="ARBA" id="ARBA00023108"/>
    </source>
</evidence>
<dbReference type="GO" id="GO:0005634">
    <property type="term" value="C:nucleus"/>
    <property type="evidence" value="ECO:0007669"/>
    <property type="project" value="UniProtKB-SubCell"/>
</dbReference>
<keyword evidence="4" id="KW-0010">Activator</keyword>
<dbReference type="Proteomes" id="UP001066276">
    <property type="component" value="Chromosome 9"/>
</dbReference>
<dbReference type="InterPro" id="IPR008967">
    <property type="entry name" value="p53-like_TF_DNA-bd_sf"/>
</dbReference>
<evidence type="ECO:0000259" key="7">
    <source>
        <dbReference type="PROSITE" id="PS50254"/>
    </source>
</evidence>
<dbReference type="GO" id="GO:0038061">
    <property type="term" value="P:non-canonical NF-kappaB signal transduction"/>
    <property type="evidence" value="ECO:0007669"/>
    <property type="project" value="TreeGrafter"/>
</dbReference>
<feature type="domain" description="RHD" evidence="7">
    <location>
        <begin position="277"/>
        <end position="454"/>
    </location>
</feature>
<evidence type="ECO:0000256" key="2">
    <source>
        <dbReference type="ARBA" id="ARBA00023015"/>
    </source>
</evidence>
<dbReference type="Pfam" id="PF16181">
    <property type="entry name" value="RelB_transactiv"/>
    <property type="match status" value="1"/>
</dbReference>
<dbReference type="InterPro" id="IPR013783">
    <property type="entry name" value="Ig-like_fold"/>
</dbReference>
<dbReference type="GO" id="GO:0006954">
    <property type="term" value="P:inflammatory response"/>
    <property type="evidence" value="ECO:0007669"/>
    <property type="project" value="TreeGrafter"/>
</dbReference>
<dbReference type="GO" id="GO:0000978">
    <property type="term" value="F:RNA polymerase II cis-regulatory region sequence-specific DNA binding"/>
    <property type="evidence" value="ECO:0007669"/>
    <property type="project" value="TreeGrafter"/>
</dbReference>
<keyword evidence="5" id="KW-0804">Transcription</keyword>
<dbReference type="PANTHER" id="PTHR24169">
    <property type="entry name" value="NUCLEAR FACTOR NF-KAPPA-B PROTEIN"/>
    <property type="match status" value="1"/>
</dbReference>
<evidence type="ECO:0000313" key="8">
    <source>
        <dbReference type="EMBL" id="KAJ1106853.1"/>
    </source>
</evidence>
<dbReference type="PRINTS" id="PR00057">
    <property type="entry name" value="NFKBTNSCPFCT"/>
</dbReference>
<keyword evidence="9" id="KW-1185">Reference proteome</keyword>
<evidence type="ECO:0000256" key="6">
    <source>
        <dbReference type="ARBA" id="ARBA00023242"/>
    </source>
</evidence>
<dbReference type="GO" id="GO:0048511">
    <property type="term" value="P:rhythmic process"/>
    <property type="evidence" value="ECO:0007669"/>
    <property type="project" value="UniProtKB-KW"/>
</dbReference>
<dbReference type="CDD" id="cd07886">
    <property type="entry name" value="RHD-n_RelB"/>
    <property type="match status" value="1"/>
</dbReference>
<dbReference type="FunFam" id="2.60.40.340:FF:000005">
    <property type="entry name" value="RELB proto-oncogene, NF-kB subunit"/>
    <property type="match status" value="1"/>
</dbReference>
<dbReference type="GO" id="GO:0007249">
    <property type="term" value="P:canonical NF-kappaB signal transduction"/>
    <property type="evidence" value="ECO:0007669"/>
    <property type="project" value="TreeGrafter"/>
</dbReference>
<dbReference type="GO" id="GO:0005829">
    <property type="term" value="C:cytosol"/>
    <property type="evidence" value="ECO:0007669"/>
    <property type="project" value="UniProtKB-ARBA"/>
</dbReference>
<dbReference type="GO" id="GO:0033554">
    <property type="term" value="P:cellular response to stress"/>
    <property type="evidence" value="ECO:0007669"/>
    <property type="project" value="TreeGrafter"/>
</dbReference>
<dbReference type="SUPFAM" id="SSF49417">
    <property type="entry name" value="p53-like transcription factors"/>
    <property type="match status" value="1"/>
</dbReference>
<accession>A0AAV7MT38</accession>
<dbReference type="Pfam" id="PF16179">
    <property type="entry name" value="RHD_dimer"/>
    <property type="match status" value="1"/>
</dbReference>
<dbReference type="Gene3D" id="2.60.40.10">
    <property type="entry name" value="Immunoglobulins"/>
    <property type="match status" value="1"/>
</dbReference>
<dbReference type="InterPro" id="IPR014756">
    <property type="entry name" value="Ig_E-set"/>
</dbReference>
<dbReference type="PROSITE" id="PS50254">
    <property type="entry name" value="REL_2"/>
    <property type="match status" value="1"/>
</dbReference>
<dbReference type="InterPro" id="IPR030496">
    <property type="entry name" value="RelB_RHD_N"/>
</dbReference>
<dbReference type="PANTHER" id="PTHR24169:SF18">
    <property type="entry name" value="TRANSCRIPTION FACTOR RELB"/>
    <property type="match status" value="1"/>
</dbReference>